<evidence type="ECO:0000313" key="7">
    <source>
        <dbReference type="RGD" id="1306874"/>
    </source>
</evidence>
<dbReference type="Pfam" id="PF15554">
    <property type="entry name" value="FSIP1"/>
    <property type="match status" value="1"/>
</dbReference>
<dbReference type="RGD" id="1306874">
    <property type="gene designation" value="Fsip1"/>
</dbReference>
<name>A0A8I6GMA0_RAT</name>
<feature type="compositionally biased region" description="Basic and acidic residues" evidence="4">
    <location>
        <begin position="21"/>
        <end position="31"/>
    </location>
</feature>
<evidence type="ECO:0000256" key="3">
    <source>
        <dbReference type="ARBA" id="ARBA00023054"/>
    </source>
</evidence>
<dbReference type="InterPro" id="IPR026246">
    <property type="entry name" value="Fsip1"/>
</dbReference>
<comment type="similarity">
    <text evidence="1">Belongs to the FSIP1 family.</text>
</comment>
<reference evidence="5" key="2">
    <citation type="submission" date="2025-08" db="UniProtKB">
        <authorList>
            <consortium name="Ensembl"/>
        </authorList>
    </citation>
    <scope>IDENTIFICATION</scope>
    <source>
        <strain evidence="5">Brown Norway</strain>
    </source>
</reference>
<reference evidence="5" key="1">
    <citation type="submission" date="2024-01" db="EMBL/GenBank/DDBJ databases">
        <title>GRCr8: a new rat reference genome assembly contstructed from accurate long reads and long range scaffolding.</title>
        <authorList>
            <person name="Doris P.A."/>
            <person name="Kalbfleisch T."/>
            <person name="Li K."/>
            <person name="Howe K."/>
            <person name="Wood J."/>
        </authorList>
    </citation>
    <scope>NUCLEOTIDE SEQUENCE [LARGE SCALE GENOMIC DNA]</scope>
    <source>
        <strain evidence="5">Brown Norway</strain>
    </source>
</reference>
<dbReference type="PRINTS" id="PR02075">
    <property type="entry name" value="FIBSHEATHIP1"/>
</dbReference>
<dbReference type="GeneID" id="296074"/>
<dbReference type="Proteomes" id="UP000002494">
    <property type="component" value="Chromosome 3"/>
</dbReference>
<keyword evidence="6" id="KW-1185">Reference proteome</keyword>
<sequence>MTLECQWSQSVPRRPAIVPTEKLRDRVDHGQRMSMDIIKGNLDGISKPASSSRSRPGSRSSNGSLEVLSPEPGPVKIDMVNKLNSGKEGHTSDSRVEERRKISDDEWADNPRSTEPAQESSDEDSNLSQPQGTPEHSDDPKLEGTDAVLQNAIHKMHRLDKILAKRRIREKEIKKQGLEMRIKLWEELKSAKNTEDLENDEELENTKKFLYLTSKSAGTAAVEPLHCKFEDDLFSVFHTQIPQETYENHTEKDFTCDVEKNGPLIKTEKQPFSNTEAIEPRSEHSQVFIIRNAEHSQDFIKRNIELAKSSRSPVVMVEGEKKRLDELLKGLEDTDSGLSSSEGDQCAWLVPGEGYTLAATESQQLAEIDIKLQELSVDSPAVFSLESQSNKGDMEHDSNEERNTEPTPGEKILRDNKEQRDRESRLRAIDGKLKEINEQVEECPVITPGKRNERITWRWLLAKILEPECKLNPPSRLSEEQLKCLLDECVSKQKGISLGLSSERENKDTGAAVGSSQLCPPTVCELLEESEAKVQKTQLDDANRLENEGCTHSTDSYLTKALAGHYKPEALLIEVETMKHLQFSKEEAFNDAADYFMSKTIGIGRLKKPPFLDDPLDDISMNSSSDDQQSKISLAEKSIGGEDEEHEFCEYFLDIST</sequence>
<accession>A0A8I6GMA0</accession>
<evidence type="ECO:0000313" key="6">
    <source>
        <dbReference type="Proteomes" id="UP000002494"/>
    </source>
</evidence>
<organism evidence="5 6">
    <name type="scientific">Rattus norvegicus</name>
    <name type="common">Rat</name>
    <dbReference type="NCBI Taxonomy" id="10116"/>
    <lineage>
        <taxon>Eukaryota</taxon>
        <taxon>Metazoa</taxon>
        <taxon>Chordata</taxon>
        <taxon>Craniata</taxon>
        <taxon>Vertebrata</taxon>
        <taxon>Euteleostomi</taxon>
        <taxon>Mammalia</taxon>
        <taxon>Eutheria</taxon>
        <taxon>Euarchontoglires</taxon>
        <taxon>Glires</taxon>
        <taxon>Rodentia</taxon>
        <taxon>Myomorpha</taxon>
        <taxon>Muroidea</taxon>
        <taxon>Muridae</taxon>
        <taxon>Murinae</taxon>
        <taxon>Rattus</taxon>
    </lineage>
</organism>
<dbReference type="OMA" id="EPASCKV"/>
<reference evidence="5" key="3">
    <citation type="submission" date="2025-09" db="UniProtKB">
        <authorList>
            <consortium name="Ensembl"/>
        </authorList>
    </citation>
    <scope>IDENTIFICATION</scope>
    <source>
        <strain evidence="5">Brown Norway</strain>
    </source>
</reference>
<feature type="compositionally biased region" description="Basic and acidic residues" evidence="4">
    <location>
        <begin position="392"/>
        <end position="404"/>
    </location>
</feature>
<dbReference type="PANTHER" id="PTHR22012">
    <property type="entry name" value="FIBROUS SHEATH INTERACTING PROTEIN 1"/>
    <property type="match status" value="1"/>
</dbReference>
<dbReference type="AlphaFoldDB" id="A0A8I6GMA0"/>
<dbReference type="Ensembl" id="ENSRNOT00000102270.2">
    <property type="protein sequence ID" value="ENSRNOP00000097924.2"/>
    <property type="gene ID" value="ENSRNOG00000005888.7"/>
</dbReference>
<feature type="compositionally biased region" description="Basic and acidic residues" evidence="4">
    <location>
        <begin position="85"/>
        <end position="104"/>
    </location>
</feature>
<dbReference type="CTD" id="161835"/>
<keyword evidence="3" id="KW-0175">Coiled coil</keyword>
<dbReference type="GeneTree" id="ENSGT00390000013879"/>
<proteinExistence type="inferred from homology"/>
<dbReference type="RefSeq" id="XP_038960469.1">
    <property type="nucleotide sequence ID" value="XM_039104541.2"/>
</dbReference>
<evidence type="ECO:0000313" key="5">
    <source>
        <dbReference type="Ensembl" id="ENSRNOP00000097924.2"/>
    </source>
</evidence>
<feature type="compositionally biased region" description="Polar residues" evidence="4">
    <location>
        <begin position="1"/>
        <end position="11"/>
    </location>
</feature>
<feature type="compositionally biased region" description="Low complexity" evidence="4">
    <location>
        <begin position="50"/>
        <end position="64"/>
    </location>
</feature>
<protein>
    <recommendedName>
        <fullName evidence="2">Fibrous sheath-interacting protein 1</fullName>
    </recommendedName>
</protein>
<feature type="region of interest" description="Disordered" evidence="4">
    <location>
        <begin position="387"/>
        <end position="422"/>
    </location>
</feature>
<feature type="region of interest" description="Disordered" evidence="4">
    <location>
        <begin position="616"/>
        <end position="641"/>
    </location>
</feature>
<feature type="compositionally biased region" description="Polar residues" evidence="4">
    <location>
        <begin position="620"/>
        <end position="632"/>
    </location>
</feature>
<feature type="region of interest" description="Disordered" evidence="4">
    <location>
        <begin position="1"/>
        <end position="143"/>
    </location>
</feature>
<feature type="compositionally biased region" description="Basic and acidic residues" evidence="4">
    <location>
        <begin position="411"/>
        <end position="422"/>
    </location>
</feature>
<evidence type="ECO:0000256" key="2">
    <source>
        <dbReference type="ARBA" id="ARBA00019480"/>
    </source>
</evidence>
<gene>
    <name evidence="5 7" type="primary">Fsip1</name>
</gene>
<dbReference type="PANTHER" id="PTHR22012:SF2">
    <property type="entry name" value="FIBROUS SHEATH-INTERACTING PROTEIN 1"/>
    <property type="match status" value="1"/>
</dbReference>
<evidence type="ECO:0000256" key="1">
    <source>
        <dbReference type="ARBA" id="ARBA00010495"/>
    </source>
</evidence>
<evidence type="ECO:0000256" key="4">
    <source>
        <dbReference type="SAM" id="MobiDB-lite"/>
    </source>
</evidence>